<dbReference type="InterPro" id="IPR045857">
    <property type="entry name" value="O16G_dom_2"/>
</dbReference>
<protein>
    <recommendedName>
        <fullName evidence="1">Glycosyl hydrolase family 13 catalytic domain-containing protein</fullName>
    </recommendedName>
</protein>
<dbReference type="InterPro" id="IPR006047">
    <property type="entry name" value="GH13_cat_dom"/>
</dbReference>
<dbReference type="AlphaFoldDB" id="A0A4P6K1V2"/>
<sequence>MTEVVDFFFGPYPYAQQLRLKAAIEDGLAHGSRIEPHDPQPGETVTLFFSTNAQKPIEQVAVYYTADGTTPRGSRGEAANGKVVLAEVEQHEPGTTGDQSIRPWRAVLPPQAENTLVRYCADAWNKTDPSQHWYADWVDPVSMPGPQERIFAYHVDCRSVPQWWQEAVVYHIFVDRFNAGSHEPPLRSHEHTAITDFFGGTLTGIIEKLDYIHSLGTNCIWLSPVFESPVYHGYNISDYFNVARRYGTNETLRRLIQEAHQRGIRVLLDFVANHTSDQHPAFIAGKANPASDTAHWYAFGDWPPYGYRTYALVQNMPELMTEHADVRRYLINAALHWLSYFGADGMRLDYVAGPSHSFWTEFQEGLKERFPQALTLGEITASLTEIADYEGRLDAFMDFPLTGMLRKVFALREAPLTSLLSFLDERVASLPAHMERATLLDNHDMHRFLWLAHGQTERLKLAAVCHLTLDGTPIVYYGTEVGLSQYADASKENAYARAPMLWDEYQDTTLLAHYRRLIAIRQAYPALRTGTFRRLSVQLVGTSAAADEQIGAYLRQSGEQYVLIALNNNELPVKMRIILPAEIAEATGTLCNLLPSTRAEPTWQENLLELELAGLAAAILLPGTELGKLKLDS</sequence>
<dbReference type="OrthoDB" id="9805159at2"/>
<evidence type="ECO:0000259" key="1">
    <source>
        <dbReference type="SMART" id="SM00642"/>
    </source>
</evidence>
<name>A0A4P6K1V2_KTERU</name>
<dbReference type="EMBL" id="CP035758">
    <property type="protein sequence ID" value="QBD82089.1"/>
    <property type="molecule type" value="Genomic_DNA"/>
</dbReference>
<keyword evidence="3" id="KW-1185">Reference proteome</keyword>
<dbReference type="RefSeq" id="WP_129893158.1">
    <property type="nucleotide sequence ID" value="NZ_CP035758.1"/>
</dbReference>
<dbReference type="PANTHER" id="PTHR10357:SF199">
    <property type="entry name" value="ALPHA AMYLASE CATALYTIC REGION"/>
    <property type="match status" value="1"/>
</dbReference>
<dbReference type="SMART" id="SM00642">
    <property type="entry name" value="Aamy"/>
    <property type="match status" value="1"/>
</dbReference>
<dbReference type="InterPro" id="IPR017853">
    <property type="entry name" value="GH"/>
</dbReference>
<dbReference type="Pfam" id="PF00128">
    <property type="entry name" value="Alpha-amylase"/>
    <property type="match status" value="1"/>
</dbReference>
<dbReference type="GO" id="GO:0005975">
    <property type="term" value="P:carbohydrate metabolic process"/>
    <property type="evidence" value="ECO:0007669"/>
    <property type="project" value="InterPro"/>
</dbReference>
<accession>A0A4P6K1V2</accession>
<evidence type="ECO:0000313" key="2">
    <source>
        <dbReference type="EMBL" id="QBD82089.1"/>
    </source>
</evidence>
<organism evidence="2 3">
    <name type="scientific">Ktedonosporobacter rubrisoli</name>
    <dbReference type="NCBI Taxonomy" id="2509675"/>
    <lineage>
        <taxon>Bacteria</taxon>
        <taxon>Bacillati</taxon>
        <taxon>Chloroflexota</taxon>
        <taxon>Ktedonobacteria</taxon>
        <taxon>Ktedonobacterales</taxon>
        <taxon>Ktedonosporobacteraceae</taxon>
        <taxon>Ktedonosporobacter</taxon>
    </lineage>
</organism>
<dbReference type="KEGG" id="kbs:EPA93_41375"/>
<reference evidence="2 3" key="1">
    <citation type="submission" date="2019-01" db="EMBL/GenBank/DDBJ databases">
        <title>Ktedonosporobacter rubrisoli SCAWS-G2.</title>
        <authorList>
            <person name="Huang Y."/>
            <person name="Yan B."/>
        </authorList>
    </citation>
    <scope>NUCLEOTIDE SEQUENCE [LARGE SCALE GENOMIC DNA]</scope>
    <source>
        <strain evidence="2 3">SCAWS-G2</strain>
    </source>
</reference>
<evidence type="ECO:0000313" key="3">
    <source>
        <dbReference type="Proteomes" id="UP000290365"/>
    </source>
</evidence>
<dbReference type="PANTHER" id="PTHR10357">
    <property type="entry name" value="ALPHA-AMYLASE FAMILY MEMBER"/>
    <property type="match status" value="1"/>
</dbReference>
<gene>
    <name evidence="2" type="ORF">EPA93_41375</name>
</gene>
<feature type="domain" description="Glycosyl hydrolase family 13 catalytic" evidence="1">
    <location>
        <begin position="171"/>
        <end position="521"/>
    </location>
</feature>
<dbReference type="Proteomes" id="UP000290365">
    <property type="component" value="Chromosome"/>
</dbReference>
<dbReference type="InterPro" id="IPR013780">
    <property type="entry name" value="Glyco_hydro_b"/>
</dbReference>
<dbReference type="Gene3D" id="3.20.20.80">
    <property type="entry name" value="Glycosidases"/>
    <property type="match status" value="1"/>
</dbReference>
<proteinExistence type="predicted"/>
<dbReference type="Gene3D" id="3.90.400.10">
    <property type="entry name" value="Oligo-1,6-glucosidase, Domain 2"/>
    <property type="match status" value="1"/>
</dbReference>
<dbReference type="Gene3D" id="2.60.40.1180">
    <property type="entry name" value="Golgi alpha-mannosidase II"/>
    <property type="match status" value="1"/>
</dbReference>
<dbReference type="SUPFAM" id="SSF51445">
    <property type="entry name" value="(Trans)glycosidases"/>
    <property type="match status" value="1"/>
</dbReference>